<evidence type="ECO:0000256" key="9">
    <source>
        <dbReference type="ARBA" id="ARBA00023172"/>
    </source>
</evidence>
<keyword evidence="5 15" id="KW-0378">Hydrolase</keyword>
<dbReference type="GO" id="GO:0006310">
    <property type="term" value="P:DNA recombination"/>
    <property type="evidence" value="ECO:0007669"/>
    <property type="project" value="UniProtKB-UniRule"/>
</dbReference>
<dbReference type="OrthoDB" id="9804325at2"/>
<comment type="function">
    <text evidence="15">Plays a critical role in recombination and DNA repair. Helps process Holliday junction intermediates to mature products by catalyzing branch migration. Has replication fork regression activity, unwinds stalled or blocked replication forks to make a HJ that can be resolved. Has a DNA unwinding activity characteristic of a DNA helicase with 3'-5' polarity.</text>
</comment>
<name>A0A7X1ZB19_9LACT</name>
<gene>
    <name evidence="18" type="primary">recG</name>
    <name evidence="18" type="ORF">GHI93_11780</name>
</gene>
<dbReference type="PANTHER" id="PTHR47964">
    <property type="entry name" value="ATP-DEPENDENT DNA HELICASE HOMOLOG RECG, CHLOROPLASTIC"/>
    <property type="match status" value="1"/>
</dbReference>
<dbReference type="SMART" id="SM00490">
    <property type="entry name" value="HELICc"/>
    <property type="match status" value="1"/>
</dbReference>
<evidence type="ECO:0000259" key="17">
    <source>
        <dbReference type="PROSITE" id="PS51194"/>
    </source>
</evidence>
<dbReference type="InterPro" id="IPR004609">
    <property type="entry name" value="ATP-dep_DNA_helicase_RecG"/>
</dbReference>
<evidence type="ECO:0000256" key="12">
    <source>
        <dbReference type="ARBA" id="ARBA00034617"/>
    </source>
</evidence>
<keyword evidence="10 15" id="KW-0234">DNA repair</keyword>
<dbReference type="Gene3D" id="3.40.50.300">
    <property type="entry name" value="P-loop containing nucleotide triphosphate hydrolases"/>
    <property type="match status" value="2"/>
</dbReference>
<keyword evidence="6 15" id="KW-0347">Helicase</keyword>
<dbReference type="NCBIfam" id="NF008168">
    <property type="entry name" value="PRK10917.2-2"/>
    <property type="match status" value="1"/>
</dbReference>
<keyword evidence="7 15" id="KW-0067">ATP-binding</keyword>
<evidence type="ECO:0000256" key="11">
    <source>
        <dbReference type="ARBA" id="ARBA00023235"/>
    </source>
</evidence>
<dbReference type="NCBIfam" id="TIGR00643">
    <property type="entry name" value="recG"/>
    <property type="match status" value="1"/>
</dbReference>
<dbReference type="GO" id="GO:0003677">
    <property type="term" value="F:DNA binding"/>
    <property type="evidence" value="ECO:0007669"/>
    <property type="project" value="UniProtKB-KW"/>
</dbReference>
<dbReference type="CDD" id="cd18811">
    <property type="entry name" value="SF2_C_RecG"/>
    <property type="match status" value="1"/>
</dbReference>
<dbReference type="Proteomes" id="UP000439550">
    <property type="component" value="Unassembled WGS sequence"/>
</dbReference>
<accession>A0A7X1ZB19</accession>
<dbReference type="NCBIfam" id="NF008165">
    <property type="entry name" value="PRK10917.1-3"/>
    <property type="match status" value="1"/>
</dbReference>
<dbReference type="Pfam" id="PF19833">
    <property type="entry name" value="RecG_dom3_C"/>
    <property type="match status" value="1"/>
</dbReference>
<dbReference type="Pfam" id="PF00271">
    <property type="entry name" value="Helicase_C"/>
    <property type="match status" value="1"/>
</dbReference>
<dbReference type="Gene3D" id="2.40.50.140">
    <property type="entry name" value="Nucleic acid-binding proteins"/>
    <property type="match status" value="1"/>
</dbReference>
<comment type="similarity">
    <text evidence="1 15">Belongs to the helicase family. RecG subfamily.</text>
</comment>
<evidence type="ECO:0000256" key="15">
    <source>
        <dbReference type="RuleBase" id="RU363016"/>
    </source>
</evidence>
<evidence type="ECO:0000256" key="8">
    <source>
        <dbReference type="ARBA" id="ARBA00023125"/>
    </source>
</evidence>
<sequence length="673" mass="76159">MNLEDNIQFLVGVGPKSAENFNKLGIFTLQDLLLYFPFRYEDFASRSVFDLLDGEKATISGTVVTPANVQYFGARKNRLTFKIKQGEAVVGISFFNQPYLADRVEVGKEIAVYGKWELKKQQLIGLKMIVSTDKNENELGYEPVYHLVAGLKQAALVKAIQQVIEEGLCEQLKENLPDSLMKKYRLMRRNAAVRAMHFPKDMNEHKQALRRVKFEELFFFQMKLQALKNKEKTGKTGVQINFKDSEVSEKRATLPYELTQAQLSALTEILSDMKSPFHMNRLLQGDVGSGKTIVASLAMYAACLANYQAAIMVPTEILARQHVTNLRQLFPELNIALLVSGLKVAQKRQVLEDIEKGRTHMIVGTHALIQSDVEYYRLGLVVTDEQHRFGVNQRKRFREKGQNPDVLMMTATPIPRTLAITAFGDMEVSVIDELPKGRQPITTRWVKHEQFSEVLKWIKSECEQNAQVYFISPLIEESEVLDLKNAVALYEELTSYFGSSVHIGLLHGKMKTDEKDHVMQEFKAQKIDILVSTTVIEVGVDVPNATIMVIMDADRFGLSQLHQLRGRVGRGSKKSYTILVANPKSDSAKQRMKIMTQTQNGFKLAEEDLKMRGSGEIFGVRQSGIPEFSVADLVVDYNILEVARKEAIEIFKTADQPEHKKLIAQIEIEGGFD</sequence>
<dbReference type="GO" id="GO:0043138">
    <property type="term" value="F:3'-5' DNA helicase activity"/>
    <property type="evidence" value="ECO:0007669"/>
    <property type="project" value="UniProtKB-EC"/>
</dbReference>
<evidence type="ECO:0000256" key="2">
    <source>
        <dbReference type="ARBA" id="ARBA00017846"/>
    </source>
</evidence>
<comment type="catalytic activity">
    <reaction evidence="14 15">
        <text>ATP + H2O = ADP + phosphate + H(+)</text>
        <dbReference type="Rhea" id="RHEA:13065"/>
        <dbReference type="ChEBI" id="CHEBI:15377"/>
        <dbReference type="ChEBI" id="CHEBI:15378"/>
        <dbReference type="ChEBI" id="CHEBI:30616"/>
        <dbReference type="ChEBI" id="CHEBI:43474"/>
        <dbReference type="ChEBI" id="CHEBI:456216"/>
        <dbReference type="EC" id="5.6.2.4"/>
    </reaction>
</comment>
<evidence type="ECO:0000256" key="6">
    <source>
        <dbReference type="ARBA" id="ARBA00022806"/>
    </source>
</evidence>
<dbReference type="PANTHER" id="PTHR47964:SF1">
    <property type="entry name" value="ATP-DEPENDENT DNA HELICASE HOMOLOG RECG, CHLOROPLASTIC"/>
    <property type="match status" value="1"/>
</dbReference>
<keyword evidence="19" id="KW-1185">Reference proteome</keyword>
<evidence type="ECO:0000256" key="14">
    <source>
        <dbReference type="ARBA" id="ARBA00048988"/>
    </source>
</evidence>
<dbReference type="InterPro" id="IPR045562">
    <property type="entry name" value="RecG_dom3_C"/>
</dbReference>
<evidence type="ECO:0000256" key="10">
    <source>
        <dbReference type="ARBA" id="ARBA00023204"/>
    </source>
</evidence>
<dbReference type="EC" id="5.6.2.4" evidence="13 15"/>
<dbReference type="InterPro" id="IPR001650">
    <property type="entry name" value="Helicase_C-like"/>
</dbReference>
<evidence type="ECO:0000256" key="1">
    <source>
        <dbReference type="ARBA" id="ARBA00007504"/>
    </source>
</evidence>
<protein>
    <recommendedName>
        <fullName evidence="2 15">ATP-dependent DNA helicase RecG</fullName>
        <ecNumber evidence="13 15">5.6.2.4</ecNumber>
    </recommendedName>
</protein>
<dbReference type="InterPro" id="IPR047112">
    <property type="entry name" value="RecG/Mfd"/>
</dbReference>
<dbReference type="InterPro" id="IPR014001">
    <property type="entry name" value="Helicase_ATP-bd"/>
</dbReference>
<dbReference type="GO" id="GO:0006281">
    <property type="term" value="P:DNA repair"/>
    <property type="evidence" value="ECO:0007669"/>
    <property type="project" value="UniProtKB-UniRule"/>
</dbReference>
<proteinExistence type="inferred from homology"/>
<evidence type="ECO:0000256" key="3">
    <source>
        <dbReference type="ARBA" id="ARBA00022741"/>
    </source>
</evidence>
<evidence type="ECO:0000256" key="7">
    <source>
        <dbReference type="ARBA" id="ARBA00022840"/>
    </source>
</evidence>
<feature type="domain" description="Helicase C-terminal" evidence="17">
    <location>
        <begin position="450"/>
        <end position="610"/>
    </location>
</feature>
<evidence type="ECO:0000256" key="5">
    <source>
        <dbReference type="ARBA" id="ARBA00022801"/>
    </source>
</evidence>
<dbReference type="GO" id="GO:0005524">
    <property type="term" value="F:ATP binding"/>
    <property type="evidence" value="ECO:0007669"/>
    <property type="project" value="UniProtKB-KW"/>
</dbReference>
<feature type="domain" description="Helicase ATP-binding" evidence="16">
    <location>
        <begin position="272"/>
        <end position="431"/>
    </location>
</feature>
<evidence type="ECO:0000256" key="4">
    <source>
        <dbReference type="ARBA" id="ARBA00022763"/>
    </source>
</evidence>
<evidence type="ECO:0000313" key="19">
    <source>
        <dbReference type="Proteomes" id="UP000439550"/>
    </source>
</evidence>
<organism evidence="18 19">
    <name type="scientific">Lactococcus hircilactis</name>
    <dbReference type="NCBI Taxonomy" id="1494462"/>
    <lineage>
        <taxon>Bacteria</taxon>
        <taxon>Bacillati</taxon>
        <taxon>Bacillota</taxon>
        <taxon>Bacilli</taxon>
        <taxon>Lactobacillales</taxon>
        <taxon>Streptococcaceae</taxon>
        <taxon>Lactococcus</taxon>
    </lineage>
</organism>
<dbReference type="RefSeq" id="WP_153497218.1">
    <property type="nucleotide sequence ID" value="NZ_CAXYUY010000024.1"/>
</dbReference>
<evidence type="ECO:0000256" key="13">
    <source>
        <dbReference type="ARBA" id="ARBA00034808"/>
    </source>
</evidence>
<keyword evidence="9 15" id="KW-0233">DNA recombination</keyword>
<dbReference type="SMART" id="SM00487">
    <property type="entry name" value="DEXDc"/>
    <property type="match status" value="1"/>
</dbReference>
<keyword evidence="8" id="KW-0238">DNA-binding</keyword>
<keyword evidence="4 15" id="KW-0227">DNA damage</keyword>
<dbReference type="InterPro" id="IPR012340">
    <property type="entry name" value="NA-bd_OB-fold"/>
</dbReference>
<dbReference type="PROSITE" id="PS51194">
    <property type="entry name" value="HELICASE_CTER"/>
    <property type="match status" value="1"/>
</dbReference>
<dbReference type="EMBL" id="WITJ01000024">
    <property type="protein sequence ID" value="MQW40594.1"/>
    <property type="molecule type" value="Genomic_DNA"/>
</dbReference>
<comment type="catalytic activity">
    <reaction evidence="12 15">
        <text>Couples ATP hydrolysis with the unwinding of duplex DNA by translocating in the 3'-5' direction.</text>
        <dbReference type="EC" id="5.6.2.4"/>
    </reaction>
</comment>
<dbReference type="InterPro" id="IPR027417">
    <property type="entry name" value="P-loop_NTPase"/>
</dbReference>
<reference evidence="18 19" key="1">
    <citation type="submission" date="2019-10" db="EMBL/GenBank/DDBJ databases">
        <authorList>
            <person name="Dong K."/>
        </authorList>
    </citation>
    <scope>NUCLEOTIDE SEQUENCE [LARGE SCALE GENOMIC DNA]</scope>
    <source>
        <strain evidence="18 19">DSM 28960</strain>
    </source>
</reference>
<keyword evidence="11" id="KW-0413">Isomerase</keyword>
<evidence type="ECO:0000313" key="18">
    <source>
        <dbReference type="EMBL" id="MQW40594.1"/>
    </source>
</evidence>
<comment type="caution">
    <text evidence="18">The sequence shown here is derived from an EMBL/GenBank/DDBJ whole genome shotgun (WGS) entry which is preliminary data.</text>
</comment>
<dbReference type="CDD" id="cd17992">
    <property type="entry name" value="DEXHc_RecG"/>
    <property type="match status" value="1"/>
</dbReference>
<dbReference type="InterPro" id="IPR011545">
    <property type="entry name" value="DEAD/DEAH_box_helicase_dom"/>
</dbReference>
<dbReference type="AlphaFoldDB" id="A0A7X1ZB19"/>
<keyword evidence="3 15" id="KW-0547">Nucleotide-binding</keyword>
<dbReference type="GO" id="GO:0016787">
    <property type="term" value="F:hydrolase activity"/>
    <property type="evidence" value="ECO:0007669"/>
    <property type="project" value="UniProtKB-KW"/>
</dbReference>
<dbReference type="SUPFAM" id="SSF50249">
    <property type="entry name" value="Nucleic acid-binding proteins"/>
    <property type="match status" value="1"/>
</dbReference>
<dbReference type="Pfam" id="PF17191">
    <property type="entry name" value="RecG_wedge"/>
    <property type="match status" value="1"/>
</dbReference>
<dbReference type="PROSITE" id="PS51192">
    <property type="entry name" value="HELICASE_ATP_BIND_1"/>
    <property type="match status" value="1"/>
</dbReference>
<dbReference type="Pfam" id="PF00270">
    <property type="entry name" value="DEAD"/>
    <property type="match status" value="1"/>
</dbReference>
<evidence type="ECO:0000259" key="16">
    <source>
        <dbReference type="PROSITE" id="PS51192"/>
    </source>
</evidence>
<dbReference type="InterPro" id="IPR033454">
    <property type="entry name" value="RecG_wedge"/>
</dbReference>
<dbReference type="SUPFAM" id="SSF52540">
    <property type="entry name" value="P-loop containing nucleoside triphosphate hydrolases"/>
    <property type="match status" value="2"/>
</dbReference>
<dbReference type="CDD" id="cd04488">
    <property type="entry name" value="RecG_wedge_OBF"/>
    <property type="match status" value="1"/>
</dbReference>